<feature type="compositionally biased region" description="Basic and acidic residues" evidence="1">
    <location>
        <begin position="539"/>
        <end position="552"/>
    </location>
</feature>
<dbReference type="Proteomes" id="UP001190700">
    <property type="component" value="Unassembled WGS sequence"/>
</dbReference>
<accession>A0AAE0KRX4</accession>
<gene>
    <name evidence="2" type="ORF">CYMTET_32367</name>
</gene>
<reference evidence="2 3" key="1">
    <citation type="journal article" date="2015" name="Genome Biol. Evol.">
        <title>Comparative Genomics of a Bacterivorous Green Alga Reveals Evolutionary Causalities and Consequences of Phago-Mixotrophic Mode of Nutrition.</title>
        <authorList>
            <person name="Burns J.A."/>
            <person name="Paasch A."/>
            <person name="Narechania A."/>
            <person name="Kim E."/>
        </authorList>
    </citation>
    <scope>NUCLEOTIDE SEQUENCE [LARGE SCALE GENOMIC DNA]</scope>
    <source>
        <strain evidence="2 3">PLY_AMNH</strain>
    </source>
</reference>
<organism evidence="2 3">
    <name type="scientific">Cymbomonas tetramitiformis</name>
    <dbReference type="NCBI Taxonomy" id="36881"/>
    <lineage>
        <taxon>Eukaryota</taxon>
        <taxon>Viridiplantae</taxon>
        <taxon>Chlorophyta</taxon>
        <taxon>Pyramimonadophyceae</taxon>
        <taxon>Pyramimonadales</taxon>
        <taxon>Pyramimonadaceae</taxon>
        <taxon>Cymbomonas</taxon>
    </lineage>
</organism>
<proteinExistence type="predicted"/>
<feature type="region of interest" description="Disordered" evidence="1">
    <location>
        <begin position="504"/>
        <end position="587"/>
    </location>
</feature>
<name>A0AAE0KRX4_9CHLO</name>
<sequence length="587" mass="65926">MENATPVASDRPVPVPPLPAVQTPKTLQQKFQLARQLETEIQNRTQDWRKALGADETNSLIFKHFKDRVLQIHGQQFEFSYFLGKLQTNKGITSYVSHIFRHITRLSTVVATEGVERISVEDPEVEPIIGKLTSNFKNSVSSEHVFNIITFLFTYDCYISILEVTAAEVTQIENSVGNTAQSQNPAPIPVSPAFSLQDLEIGDEEHHEEEWEHIDDEGGYGTANLTGNYVSTLVGHEESGDFDLTAIQRAQKHSEHFNKTTEQLEGHEGDYSNEDFIQTVKILRMEKSDRRKFTVREISEINRQITSLLERLHLDISHLSIKGQNRNDDSVEDPKAPPFISVKVKSESEARAVLEKAVYVIDNSRYIAAPKSNRLVRFNIEFVAAAANLQVSTVRIVEYLSGTVFSEFISRVVYVQSFSETTKESSRFIRRFFAILRPPLGPAPEPTTPDPDNKEHSLYFLPLQYIFEPMGIIYLTQCSAWECRRCHPANKKYGHCSKTCPEITQFKGKGKGKGRGKGNSNSAASVHYGSRGAGSARWEQNRARAEKRKSEPASHSPAHKQASGFGRKEEIAAAAKSGGADISDRFH</sequence>
<evidence type="ECO:0000256" key="1">
    <source>
        <dbReference type="SAM" id="MobiDB-lite"/>
    </source>
</evidence>
<dbReference type="AlphaFoldDB" id="A0AAE0KRX4"/>
<evidence type="ECO:0000313" key="2">
    <source>
        <dbReference type="EMBL" id="KAK3258586.1"/>
    </source>
</evidence>
<evidence type="ECO:0000313" key="3">
    <source>
        <dbReference type="Proteomes" id="UP001190700"/>
    </source>
</evidence>
<comment type="caution">
    <text evidence="2">The sequence shown here is derived from an EMBL/GenBank/DDBJ whole genome shotgun (WGS) entry which is preliminary data.</text>
</comment>
<protein>
    <submittedName>
        <fullName evidence="2">Uncharacterized protein</fullName>
    </submittedName>
</protein>
<keyword evidence="3" id="KW-1185">Reference proteome</keyword>
<dbReference type="EMBL" id="LGRX02019425">
    <property type="protein sequence ID" value="KAK3258586.1"/>
    <property type="molecule type" value="Genomic_DNA"/>
</dbReference>